<gene>
    <name evidence="1" type="ORF">GA0070606_5418</name>
</gene>
<dbReference type="STRING" id="47855.GA0070606_5418"/>
<keyword evidence="2" id="KW-1185">Reference proteome</keyword>
<organism evidence="1 2">
    <name type="scientific">Micromonospora citrea</name>
    <dbReference type="NCBI Taxonomy" id="47855"/>
    <lineage>
        <taxon>Bacteria</taxon>
        <taxon>Bacillati</taxon>
        <taxon>Actinomycetota</taxon>
        <taxon>Actinomycetes</taxon>
        <taxon>Micromonosporales</taxon>
        <taxon>Micromonosporaceae</taxon>
        <taxon>Micromonospora</taxon>
    </lineage>
</organism>
<reference evidence="2" key="1">
    <citation type="submission" date="2016-06" db="EMBL/GenBank/DDBJ databases">
        <authorList>
            <person name="Varghese N."/>
            <person name="Submissions Spin"/>
        </authorList>
    </citation>
    <scope>NUCLEOTIDE SEQUENCE [LARGE SCALE GENOMIC DNA]</scope>
    <source>
        <strain evidence="2">DSM 43903</strain>
    </source>
</reference>
<evidence type="ECO:0000313" key="2">
    <source>
        <dbReference type="Proteomes" id="UP000199001"/>
    </source>
</evidence>
<protein>
    <submittedName>
        <fullName evidence="1">Uncharacterized protein</fullName>
    </submittedName>
</protein>
<dbReference type="RefSeq" id="WP_091105724.1">
    <property type="nucleotide sequence ID" value="NZ_FMHZ01000002.1"/>
</dbReference>
<dbReference type="AlphaFoldDB" id="A0A1C6VW28"/>
<sequence length="184" mass="18858">MTEPVVEPVDDVAWPVAVKLREVIGTALDGALGGTPAVVAVVPGRDVAIDSCCEGQAWVRIVRTYPVLPGEFPGGRGSPIDDGGDPGVFWAVELGAGTARCAPSPDDAGNPPTAAQLERSAAELADDAGRVRRTVLCELQKLPAVEEVWIGEQSSVGPSGGCVGQEVLVAVMTNICVCEEEAGA</sequence>
<dbReference type="OrthoDB" id="4111128at2"/>
<dbReference type="Proteomes" id="UP000199001">
    <property type="component" value="Unassembled WGS sequence"/>
</dbReference>
<evidence type="ECO:0000313" key="1">
    <source>
        <dbReference type="EMBL" id="SCL70495.1"/>
    </source>
</evidence>
<proteinExistence type="predicted"/>
<name>A0A1C6VW28_9ACTN</name>
<accession>A0A1C6VW28</accession>
<dbReference type="EMBL" id="FMHZ01000002">
    <property type="protein sequence ID" value="SCL70495.1"/>
    <property type="molecule type" value="Genomic_DNA"/>
</dbReference>